<organism evidence="1">
    <name type="scientific">marine metagenome</name>
    <dbReference type="NCBI Taxonomy" id="408172"/>
    <lineage>
        <taxon>unclassified sequences</taxon>
        <taxon>metagenomes</taxon>
        <taxon>ecological metagenomes</taxon>
    </lineage>
</organism>
<protein>
    <recommendedName>
        <fullName evidence="2">DNA methylase N-4/N-6 domain-containing protein</fullName>
    </recommendedName>
</protein>
<feature type="non-terminal residue" evidence="1">
    <location>
        <position position="187"/>
    </location>
</feature>
<reference evidence="1" key="1">
    <citation type="submission" date="2018-05" db="EMBL/GenBank/DDBJ databases">
        <authorList>
            <person name="Lanie J.A."/>
            <person name="Ng W.-L."/>
            <person name="Kazmierczak K.M."/>
            <person name="Andrzejewski T.M."/>
            <person name="Davidsen T.M."/>
            <person name="Wayne K.J."/>
            <person name="Tettelin H."/>
            <person name="Glass J.I."/>
            <person name="Rusch D."/>
            <person name="Podicherti R."/>
            <person name="Tsui H.-C.T."/>
            <person name="Winkler M.E."/>
        </authorList>
    </citation>
    <scope>NUCLEOTIDE SEQUENCE</scope>
</reference>
<gene>
    <name evidence="1" type="ORF">METZ01_LOCUS433911</name>
</gene>
<evidence type="ECO:0000313" key="1">
    <source>
        <dbReference type="EMBL" id="SVD81057.1"/>
    </source>
</evidence>
<proteinExistence type="predicted"/>
<name>A0A382YCL7_9ZZZZ</name>
<dbReference type="EMBL" id="UINC01174769">
    <property type="protein sequence ID" value="SVD81057.1"/>
    <property type="molecule type" value="Genomic_DNA"/>
</dbReference>
<dbReference type="AlphaFoldDB" id="A0A382YCL7"/>
<evidence type="ECO:0008006" key="2">
    <source>
        <dbReference type="Google" id="ProtNLM"/>
    </source>
</evidence>
<accession>A0A382YCL7</accession>
<sequence length="187" mass="22150">MSVDYEVLQNFVDIDDLELNYHRVTNNINSIDIEDGIEWIFKYYREKGFPHYTVREEEKNSHINSLRKFDTDSIFIDNQIQQTMHGLRLAWNYFPHWVDVQCGNSKMPPIGYFNDDDLLKIIIKKTWKYEEKHGNNKFTENRFRQSLKLYQGSQGVSNFRPSAAKVIYEKFGGDGTIWDMSCGWGGR</sequence>